<comment type="pathway">
    <text evidence="1">Cofactor biosynthesis; thiamine diphosphate biosynthesis.</text>
</comment>
<dbReference type="InterPro" id="IPR004399">
    <property type="entry name" value="HMP/HMP-P_kinase_dom"/>
</dbReference>
<dbReference type="GO" id="GO:0008902">
    <property type="term" value="F:hydroxymethylpyrimidine kinase activity"/>
    <property type="evidence" value="ECO:0007669"/>
    <property type="project" value="UniProtKB-EC"/>
</dbReference>
<gene>
    <name evidence="8" type="ORF">SAMN05421759_109123</name>
</gene>
<evidence type="ECO:0000313" key="8">
    <source>
        <dbReference type="EMBL" id="SIT00539.1"/>
    </source>
</evidence>
<dbReference type="FunFam" id="3.40.1190.20:FF:000003">
    <property type="entry name" value="Phosphomethylpyrimidine kinase ThiD"/>
    <property type="match status" value="1"/>
</dbReference>
<dbReference type="GO" id="GO:0008972">
    <property type="term" value="F:phosphomethylpyrimidine kinase activity"/>
    <property type="evidence" value="ECO:0007669"/>
    <property type="project" value="InterPro"/>
</dbReference>
<dbReference type="Pfam" id="PF08543">
    <property type="entry name" value="Phos_pyr_kin"/>
    <property type="match status" value="1"/>
</dbReference>
<feature type="domain" description="Pyridoxamine kinase/Phosphomethylpyrimidine kinase" evidence="7">
    <location>
        <begin position="12"/>
        <end position="259"/>
    </location>
</feature>
<reference evidence="9" key="1">
    <citation type="submission" date="2017-01" db="EMBL/GenBank/DDBJ databases">
        <authorList>
            <person name="Varghese N."/>
            <person name="Submissions S."/>
        </authorList>
    </citation>
    <scope>NUCLEOTIDE SEQUENCE [LARGE SCALE GENOMIC DNA]</scope>
    <source>
        <strain evidence="9">DSM 29430</strain>
    </source>
</reference>
<keyword evidence="9" id="KW-1185">Reference proteome</keyword>
<dbReference type="OrthoDB" id="9810880at2"/>
<dbReference type="UniPathway" id="UPA00060">
    <property type="reaction ID" value="UER00138"/>
</dbReference>
<dbReference type="SUPFAM" id="SSF53613">
    <property type="entry name" value="Ribokinase-like"/>
    <property type="match status" value="1"/>
</dbReference>
<evidence type="ECO:0000256" key="1">
    <source>
        <dbReference type="ARBA" id="ARBA00004948"/>
    </source>
</evidence>
<dbReference type="GO" id="GO:0005829">
    <property type="term" value="C:cytosol"/>
    <property type="evidence" value="ECO:0007669"/>
    <property type="project" value="TreeGrafter"/>
</dbReference>
<evidence type="ECO:0000259" key="7">
    <source>
        <dbReference type="Pfam" id="PF08543"/>
    </source>
</evidence>
<dbReference type="CDD" id="cd01169">
    <property type="entry name" value="HMPP_kinase"/>
    <property type="match status" value="1"/>
</dbReference>
<evidence type="ECO:0000256" key="2">
    <source>
        <dbReference type="ARBA" id="ARBA00012135"/>
    </source>
</evidence>
<dbReference type="PANTHER" id="PTHR20858:SF17">
    <property type="entry name" value="HYDROXYMETHYLPYRIMIDINE_PHOSPHOMETHYLPYRIMIDINE KINASE THI20-RELATED"/>
    <property type="match status" value="1"/>
</dbReference>
<dbReference type="Proteomes" id="UP000186684">
    <property type="component" value="Unassembled WGS sequence"/>
</dbReference>
<dbReference type="NCBIfam" id="TIGR00097">
    <property type="entry name" value="HMP-P_kinase"/>
    <property type="match status" value="1"/>
</dbReference>
<dbReference type="GO" id="GO:0009229">
    <property type="term" value="P:thiamine diphosphate biosynthetic process"/>
    <property type="evidence" value="ECO:0007669"/>
    <property type="project" value="UniProtKB-UniPathway"/>
</dbReference>
<dbReference type="Gene3D" id="3.40.1190.20">
    <property type="match status" value="1"/>
</dbReference>
<sequence length="267" mass="27343">MIRNVLTIAGSDPSGGAGIQADLKAFAANGTYGMAALTALTAQNTQGVRGIELVPAEFVKAQIEAVFADVRVDAVKIGMIATAEIALAVAEALAPHRDVPIVLDPVMVAKGGAPLLAEAAMSALRTALLPMASIVTPNLPEAARLLDAPEATDRAAMAAQARRLTECGPAAALVKGGHLDAAESPDVLFAEGAAHWFEAARTPTRNTHGTGCTLSSALAAHLARGLSARDAVAAAKDHVAAAIRHADALSVGQGHGPVHHFHRLWRD</sequence>
<keyword evidence="6" id="KW-0067">ATP-binding</keyword>
<evidence type="ECO:0000313" key="9">
    <source>
        <dbReference type="Proteomes" id="UP000186684"/>
    </source>
</evidence>
<proteinExistence type="predicted"/>
<dbReference type="EC" id="2.7.1.49" evidence="2"/>
<keyword evidence="5 8" id="KW-0418">Kinase</keyword>
<protein>
    <recommendedName>
        <fullName evidence="2">hydroxymethylpyrimidine kinase</fullName>
        <ecNumber evidence="2">2.7.1.49</ecNumber>
    </recommendedName>
</protein>
<dbReference type="EMBL" id="FTOQ01000009">
    <property type="protein sequence ID" value="SIT00539.1"/>
    <property type="molecule type" value="Genomic_DNA"/>
</dbReference>
<dbReference type="RefSeq" id="WP_076448980.1">
    <property type="nucleotide sequence ID" value="NZ_FTOQ01000009.1"/>
</dbReference>
<evidence type="ECO:0000256" key="6">
    <source>
        <dbReference type="ARBA" id="ARBA00022840"/>
    </source>
</evidence>
<keyword evidence="4" id="KW-0547">Nucleotide-binding</keyword>
<keyword evidence="3" id="KW-0808">Transferase</keyword>
<dbReference type="PANTHER" id="PTHR20858">
    <property type="entry name" value="PHOSPHOMETHYLPYRIMIDINE KINASE"/>
    <property type="match status" value="1"/>
</dbReference>
<evidence type="ECO:0000256" key="5">
    <source>
        <dbReference type="ARBA" id="ARBA00022777"/>
    </source>
</evidence>
<dbReference type="GO" id="GO:0009228">
    <property type="term" value="P:thiamine biosynthetic process"/>
    <property type="evidence" value="ECO:0007669"/>
    <property type="project" value="InterPro"/>
</dbReference>
<organism evidence="8 9">
    <name type="scientific">Roseivivax lentus</name>
    <dbReference type="NCBI Taxonomy" id="633194"/>
    <lineage>
        <taxon>Bacteria</taxon>
        <taxon>Pseudomonadati</taxon>
        <taxon>Pseudomonadota</taxon>
        <taxon>Alphaproteobacteria</taxon>
        <taxon>Rhodobacterales</taxon>
        <taxon>Roseobacteraceae</taxon>
        <taxon>Roseivivax</taxon>
    </lineage>
</organism>
<evidence type="ECO:0000256" key="3">
    <source>
        <dbReference type="ARBA" id="ARBA00022679"/>
    </source>
</evidence>
<dbReference type="InterPro" id="IPR013749">
    <property type="entry name" value="PM/HMP-P_kinase-1"/>
</dbReference>
<name>A0A1N7NQK9_9RHOB</name>
<accession>A0A1N7NQK9</accession>
<dbReference type="STRING" id="633194.SAMN05421759_109123"/>
<dbReference type="GO" id="GO:0005524">
    <property type="term" value="F:ATP binding"/>
    <property type="evidence" value="ECO:0007669"/>
    <property type="project" value="UniProtKB-KW"/>
</dbReference>
<evidence type="ECO:0000256" key="4">
    <source>
        <dbReference type="ARBA" id="ARBA00022741"/>
    </source>
</evidence>
<dbReference type="InterPro" id="IPR029056">
    <property type="entry name" value="Ribokinase-like"/>
</dbReference>
<dbReference type="AlphaFoldDB" id="A0A1N7NQK9"/>